<keyword evidence="4 8" id="KW-0808">Transferase</keyword>
<sequence>MSFAAMIGTPTGAVELHADGGAITGLRWVAAGISARPGTGAEADATAGAEARLLAEAGRQLGQYFTGARQVFDLPLAPRGNSFQQRFYAVLCAIPHGRTRSYGEIAKEMGVSAQAIGQACGANPIPILIPCHRVLGARGLGGFSGGVGVETKVALLRLEGAAGLLI</sequence>
<dbReference type="NCBIfam" id="TIGR00589">
    <property type="entry name" value="ogt"/>
    <property type="match status" value="1"/>
</dbReference>
<dbReference type="SUPFAM" id="SSF53155">
    <property type="entry name" value="Methylated DNA-protein cysteine methyltransferase domain"/>
    <property type="match status" value="1"/>
</dbReference>
<dbReference type="InterPro" id="IPR001497">
    <property type="entry name" value="MethylDNA_cys_MeTrfase_AS"/>
</dbReference>
<organism evidence="10 13">
    <name type="scientific">Allgaiera indica</name>
    <dbReference type="NCBI Taxonomy" id="765699"/>
    <lineage>
        <taxon>Bacteria</taxon>
        <taxon>Pseudomonadati</taxon>
        <taxon>Pseudomonadota</taxon>
        <taxon>Alphaproteobacteria</taxon>
        <taxon>Rhodobacterales</taxon>
        <taxon>Paracoccaceae</taxon>
        <taxon>Allgaiera</taxon>
    </lineage>
</organism>
<dbReference type="GO" id="GO:0006307">
    <property type="term" value="P:DNA alkylation repair"/>
    <property type="evidence" value="ECO:0007669"/>
    <property type="project" value="UniProtKB-UniRule"/>
</dbReference>
<comment type="subcellular location">
    <subcellularLocation>
        <location evidence="8">Cytoplasm</location>
    </subcellularLocation>
</comment>
<comment type="catalytic activity">
    <reaction evidence="1 8">
        <text>a 4-O-methyl-thymidine in DNA + L-cysteinyl-[protein] = a thymidine in DNA + S-methyl-L-cysteinyl-[protein]</text>
        <dbReference type="Rhea" id="RHEA:53428"/>
        <dbReference type="Rhea" id="RHEA-COMP:10131"/>
        <dbReference type="Rhea" id="RHEA-COMP:10132"/>
        <dbReference type="Rhea" id="RHEA-COMP:13555"/>
        <dbReference type="Rhea" id="RHEA-COMP:13556"/>
        <dbReference type="ChEBI" id="CHEBI:29950"/>
        <dbReference type="ChEBI" id="CHEBI:82612"/>
        <dbReference type="ChEBI" id="CHEBI:137386"/>
        <dbReference type="ChEBI" id="CHEBI:137387"/>
        <dbReference type="EC" id="2.1.1.63"/>
    </reaction>
</comment>
<reference evidence="10" key="3">
    <citation type="submission" date="2023-06" db="EMBL/GenBank/DDBJ databases">
        <authorList>
            <person name="Sun Q."/>
            <person name="Zhou Y."/>
        </authorList>
    </citation>
    <scope>NUCLEOTIDE SEQUENCE</scope>
    <source>
        <strain evidence="10">CGMCC 1.10859</strain>
    </source>
</reference>
<evidence type="ECO:0000256" key="3">
    <source>
        <dbReference type="ARBA" id="ARBA00022603"/>
    </source>
</evidence>
<evidence type="ECO:0000313" key="10">
    <source>
        <dbReference type="EMBL" id="GHE05578.1"/>
    </source>
</evidence>
<reference evidence="11 12" key="2">
    <citation type="submission" date="2016-10" db="EMBL/GenBank/DDBJ databases">
        <authorList>
            <person name="Varghese N."/>
            <person name="Submissions S."/>
        </authorList>
    </citation>
    <scope>NUCLEOTIDE SEQUENCE [LARGE SCALE GENOMIC DNA]</scope>
    <source>
        <strain evidence="11 12">DSM 24802</strain>
    </source>
</reference>
<dbReference type="HAMAP" id="MF_00772">
    <property type="entry name" value="OGT"/>
    <property type="match status" value="1"/>
</dbReference>
<feature type="domain" description="Methylated-DNA-[protein]-cysteine S-methyltransferase DNA binding" evidence="9">
    <location>
        <begin position="82"/>
        <end position="161"/>
    </location>
</feature>
<proteinExistence type="inferred from homology"/>
<dbReference type="PANTHER" id="PTHR10815">
    <property type="entry name" value="METHYLATED-DNA--PROTEIN-CYSTEINE METHYLTRANSFERASE"/>
    <property type="match status" value="1"/>
</dbReference>
<evidence type="ECO:0000313" key="12">
    <source>
        <dbReference type="Proteomes" id="UP000199541"/>
    </source>
</evidence>
<dbReference type="Gene3D" id="3.30.160.70">
    <property type="entry name" value="Methylated DNA-protein cysteine methyltransferase domain"/>
    <property type="match status" value="1"/>
</dbReference>
<dbReference type="GO" id="GO:0032259">
    <property type="term" value="P:methylation"/>
    <property type="evidence" value="ECO:0007669"/>
    <property type="project" value="UniProtKB-KW"/>
</dbReference>
<dbReference type="EMBL" id="FNOB01000029">
    <property type="protein sequence ID" value="SDX77420.1"/>
    <property type="molecule type" value="Genomic_DNA"/>
</dbReference>
<reference evidence="10" key="1">
    <citation type="journal article" date="2014" name="Int. J. Syst. Evol. Microbiol.">
        <title>Complete genome sequence of Corynebacterium casei LMG S-19264T (=DSM 44701T), isolated from a smear-ripened cheese.</title>
        <authorList>
            <consortium name="US DOE Joint Genome Institute (JGI-PGF)"/>
            <person name="Walter F."/>
            <person name="Albersmeier A."/>
            <person name="Kalinowski J."/>
            <person name="Ruckert C."/>
        </authorList>
    </citation>
    <scope>NUCLEOTIDE SEQUENCE</scope>
    <source>
        <strain evidence="10">CGMCC 1.10859</strain>
    </source>
</reference>
<comment type="caution">
    <text evidence="10">The sequence shown here is derived from an EMBL/GenBank/DDBJ whole genome shotgun (WGS) entry which is preliminary data.</text>
</comment>
<evidence type="ECO:0000256" key="7">
    <source>
        <dbReference type="ARBA" id="ARBA00049348"/>
    </source>
</evidence>
<dbReference type="Proteomes" id="UP000199541">
    <property type="component" value="Unassembled WGS sequence"/>
</dbReference>
<keyword evidence="2 8" id="KW-0963">Cytoplasm</keyword>
<evidence type="ECO:0000256" key="2">
    <source>
        <dbReference type="ARBA" id="ARBA00022490"/>
    </source>
</evidence>
<evidence type="ECO:0000313" key="13">
    <source>
        <dbReference type="Proteomes" id="UP000634647"/>
    </source>
</evidence>
<evidence type="ECO:0000256" key="5">
    <source>
        <dbReference type="ARBA" id="ARBA00022763"/>
    </source>
</evidence>
<dbReference type="InterPro" id="IPR014048">
    <property type="entry name" value="MethylDNA_cys_MeTrfase_DNA-bd"/>
</dbReference>
<feature type="active site" description="Nucleophile; methyl group acceptor" evidence="8">
    <location>
        <position position="131"/>
    </location>
</feature>
<dbReference type="Pfam" id="PF01035">
    <property type="entry name" value="DNA_binding_1"/>
    <property type="match status" value="1"/>
</dbReference>
<keyword evidence="6 8" id="KW-0234">DNA repair</keyword>
<dbReference type="InterPro" id="IPR023546">
    <property type="entry name" value="MGMT"/>
</dbReference>
<dbReference type="GO" id="GO:0003908">
    <property type="term" value="F:methylated-DNA-[protein]-cysteine S-methyltransferase activity"/>
    <property type="evidence" value="ECO:0007669"/>
    <property type="project" value="UniProtKB-UniRule"/>
</dbReference>
<dbReference type="Gene3D" id="1.10.10.10">
    <property type="entry name" value="Winged helix-like DNA-binding domain superfamily/Winged helix DNA-binding domain"/>
    <property type="match status" value="1"/>
</dbReference>
<evidence type="ECO:0000256" key="1">
    <source>
        <dbReference type="ARBA" id="ARBA00001286"/>
    </source>
</evidence>
<evidence type="ECO:0000256" key="8">
    <source>
        <dbReference type="HAMAP-Rule" id="MF_00772"/>
    </source>
</evidence>
<dbReference type="AlphaFoldDB" id="A0AAN4UUW9"/>
<comment type="function">
    <text evidence="8">Involved in the cellular defense against the biological effects of O6-methylguanine (O6-MeG) and O4-methylthymine (O4-MeT) in DNA. Repairs the methylated nucleobase in DNA by stoichiometrically transferring the methyl group to a cysteine residue in the enzyme. This is a suicide reaction: the enzyme is irreversibly inactivated.</text>
</comment>
<evidence type="ECO:0000256" key="6">
    <source>
        <dbReference type="ARBA" id="ARBA00023204"/>
    </source>
</evidence>
<evidence type="ECO:0000256" key="4">
    <source>
        <dbReference type="ARBA" id="ARBA00022679"/>
    </source>
</evidence>
<dbReference type="CDD" id="cd06445">
    <property type="entry name" value="ATase"/>
    <property type="match status" value="1"/>
</dbReference>
<keyword evidence="12" id="KW-1185">Reference proteome</keyword>
<dbReference type="GO" id="GO:0005737">
    <property type="term" value="C:cytoplasm"/>
    <property type="evidence" value="ECO:0007669"/>
    <property type="project" value="UniProtKB-SubCell"/>
</dbReference>
<dbReference type="Proteomes" id="UP000634647">
    <property type="component" value="Unassembled WGS sequence"/>
</dbReference>
<dbReference type="InterPro" id="IPR036217">
    <property type="entry name" value="MethylDNA_cys_MeTrfase_DNAb"/>
</dbReference>
<comment type="miscellaneous">
    <text evidence="8">This enzyme catalyzes only one turnover and therefore is not strictly catalytic. According to one definition, an enzyme is a biocatalyst that acts repeatedly and over many reaction cycles.</text>
</comment>
<dbReference type="RefSeq" id="WP_244521067.1">
    <property type="nucleotide sequence ID" value="NZ_BNAB01000026.1"/>
</dbReference>
<name>A0AAN4UUW9_9RHOB</name>
<accession>A0AAN4UUW9</accession>
<comment type="catalytic activity">
    <reaction evidence="7 8">
        <text>a 6-O-methyl-2'-deoxyguanosine in DNA + L-cysteinyl-[protein] = S-methyl-L-cysteinyl-[protein] + a 2'-deoxyguanosine in DNA</text>
        <dbReference type="Rhea" id="RHEA:24000"/>
        <dbReference type="Rhea" id="RHEA-COMP:10131"/>
        <dbReference type="Rhea" id="RHEA-COMP:10132"/>
        <dbReference type="Rhea" id="RHEA-COMP:11367"/>
        <dbReference type="Rhea" id="RHEA-COMP:11368"/>
        <dbReference type="ChEBI" id="CHEBI:29950"/>
        <dbReference type="ChEBI" id="CHEBI:82612"/>
        <dbReference type="ChEBI" id="CHEBI:85445"/>
        <dbReference type="ChEBI" id="CHEBI:85448"/>
        <dbReference type="EC" id="2.1.1.63"/>
    </reaction>
</comment>
<dbReference type="EC" id="2.1.1.63" evidence="8"/>
<gene>
    <name evidence="10" type="ORF">GCM10008024_36940</name>
    <name evidence="11" type="ORF">SAMN05444006_1294</name>
</gene>
<keyword evidence="3 8" id="KW-0489">Methyltransferase</keyword>
<dbReference type="EMBL" id="BNAB01000026">
    <property type="protein sequence ID" value="GHE05578.1"/>
    <property type="molecule type" value="Genomic_DNA"/>
</dbReference>
<dbReference type="PROSITE" id="PS00374">
    <property type="entry name" value="MGMT"/>
    <property type="match status" value="1"/>
</dbReference>
<keyword evidence="5 8" id="KW-0227">DNA damage</keyword>
<dbReference type="PANTHER" id="PTHR10815:SF13">
    <property type="entry name" value="METHYLATED-DNA--PROTEIN-CYSTEINE METHYLTRANSFERASE"/>
    <property type="match status" value="1"/>
</dbReference>
<comment type="similarity">
    <text evidence="8">Belongs to the MGMT family.</text>
</comment>
<protein>
    <recommendedName>
        <fullName evidence="8">Methylated-DNA--protein-cysteine methyltransferase</fullName>
        <ecNumber evidence="8">2.1.1.63</ecNumber>
    </recommendedName>
    <alternativeName>
        <fullName evidence="8">6-O-methylguanine-DNA methyltransferase</fullName>
        <shortName evidence="8">MGMT</shortName>
    </alternativeName>
    <alternativeName>
        <fullName evidence="8">O-6-methylguanine-DNA-alkyltransferase</fullName>
    </alternativeName>
</protein>
<dbReference type="SUPFAM" id="SSF46767">
    <property type="entry name" value="Methylated DNA-protein cysteine methyltransferase, C-terminal domain"/>
    <property type="match status" value="1"/>
</dbReference>
<dbReference type="InterPro" id="IPR036388">
    <property type="entry name" value="WH-like_DNA-bd_sf"/>
</dbReference>
<dbReference type="InterPro" id="IPR036631">
    <property type="entry name" value="MGMT_N_sf"/>
</dbReference>
<evidence type="ECO:0000313" key="11">
    <source>
        <dbReference type="EMBL" id="SDX77420.1"/>
    </source>
</evidence>
<evidence type="ECO:0000259" key="9">
    <source>
        <dbReference type="Pfam" id="PF01035"/>
    </source>
</evidence>